<dbReference type="EMBL" id="JBJQOH010000006">
    <property type="protein sequence ID" value="KAL3682022.1"/>
    <property type="molecule type" value="Genomic_DNA"/>
</dbReference>
<protein>
    <submittedName>
        <fullName evidence="1">Uncharacterized protein</fullName>
    </submittedName>
</protein>
<sequence>MPRQSDHVTIGKQLTQLIELHILDSDSTSSSDNDLEMLDLLSIDADSADSADYCCDSDRDKDISDDSDSDRDDDIAHLDALRELTRMAKDSLRFILDLIGDHSVFHNDSSKQQEHVFVQLVVALNCFGHEGNEVCLDRSMLLWGLSHVSMVNYTNRVMIALESYMRYEIAWSDRQE</sequence>
<accession>A0ABD3GRY6</accession>
<name>A0ABD3GRY6_9MARC</name>
<comment type="caution">
    <text evidence="1">The sequence shown here is derived from an EMBL/GenBank/DDBJ whole genome shotgun (WGS) entry which is preliminary data.</text>
</comment>
<reference evidence="1 2" key="1">
    <citation type="submission" date="2024-09" db="EMBL/GenBank/DDBJ databases">
        <title>Chromosome-scale assembly of Riccia sorocarpa.</title>
        <authorList>
            <person name="Paukszto L."/>
        </authorList>
    </citation>
    <scope>NUCLEOTIDE SEQUENCE [LARGE SCALE GENOMIC DNA]</scope>
    <source>
        <strain evidence="1">LP-2024</strain>
        <tissue evidence="1">Aerial parts of the thallus</tissue>
    </source>
</reference>
<proteinExistence type="predicted"/>
<dbReference type="Proteomes" id="UP001633002">
    <property type="component" value="Unassembled WGS sequence"/>
</dbReference>
<organism evidence="1 2">
    <name type="scientific">Riccia sorocarpa</name>
    <dbReference type="NCBI Taxonomy" id="122646"/>
    <lineage>
        <taxon>Eukaryota</taxon>
        <taxon>Viridiplantae</taxon>
        <taxon>Streptophyta</taxon>
        <taxon>Embryophyta</taxon>
        <taxon>Marchantiophyta</taxon>
        <taxon>Marchantiopsida</taxon>
        <taxon>Marchantiidae</taxon>
        <taxon>Marchantiales</taxon>
        <taxon>Ricciaceae</taxon>
        <taxon>Riccia</taxon>
    </lineage>
</organism>
<dbReference type="AlphaFoldDB" id="A0ABD3GRY6"/>
<gene>
    <name evidence="1" type="ORF">R1sor_000044</name>
</gene>
<evidence type="ECO:0000313" key="2">
    <source>
        <dbReference type="Proteomes" id="UP001633002"/>
    </source>
</evidence>
<evidence type="ECO:0000313" key="1">
    <source>
        <dbReference type="EMBL" id="KAL3682022.1"/>
    </source>
</evidence>
<keyword evidence="2" id="KW-1185">Reference proteome</keyword>